<proteinExistence type="predicted"/>
<reference evidence="1 2" key="1">
    <citation type="submission" date="2017-09" db="EMBL/GenBank/DDBJ databases">
        <title>Depth-based differentiation of microbial function through sediment-hosted aquifers and enrichment of novel symbionts in the deep terrestrial subsurface.</title>
        <authorList>
            <person name="Probst A.J."/>
            <person name="Ladd B."/>
            <person name="Jarett J.K."/>
            <person name="Geller-Mcgrath D.E."/>
            <person name="Sieber C.M."/>
            <person name="Emerson J.B."/>
            <person name="Anantharaman K."/>
            <person name="Thomas B.C."/>
            <person name="Malmstrom R."/>
            <person name="Stieglmeier M."/>
            <person name="Klingl A."/>
            <person name="Woyke T."/>
            <person name="Ryan C.M."/>
            <person name="Banfield J.F."/>
        </authorList>
    </citation>
    <scope>NUCLEOTIDE SEQUENCE [LARGE SCALE GENOMIC DNA]</scope>
    <source>
        <strain evidence="1">CG11_big_fil_rev_8_21_14_0_20_36_8</strain>
    </source>
</reference>
<organism evidence="1 2">
    <name type="scientific">Candidatus Roizmanbacteria bacterium CG11_big_fil_rev_8_21_14_0_20_36_8</name>
    <dbReference type="NCBI Taxonomy" id="1974856"/>
    <lineage>
        <taxon>Bacteria</taxon>
        <taxon>Candidatus Roizmaniibacteriota</taxon>
    </lineage>
</organism>
<dbReference type="Proteomes" id="UP000231056">
    <property type="component" value="Unassembled WGS sequence"/>
</dbReference>
<dbReference type="AlphaFoldDB" id="A0A2M6ITH9"/>
<evidence type="ECO:0000313" key="2">
    <source>
        <dbReference type="Proteomes" id="UP000231056"/>
    </source>
</evidence>
<name>A0A2M6ITH9_9BACT</name>
<evidence type="ECO:0000313" key="1">
    <source>
        <dbReference type="EMBL" id="PIQ73157.1"/>
    </source>
</evidence>
<accession>A0A2M6ITH9</accession>
<feature type="non-terminal residue" evidence="1">
    <location>
        <position position="189"/>
    </location>
</feature>
<sequence>MSRLTRHQSKQKNLKNIILVFLSLLFAIALSIVGFQSIISSAVFVNNLFSPRSSDEAATTDEKFYGSLTLDSLPVATNSAELILTGQTVGFDIVDFYLNDELVSTTKATSKGLYTGEITSLNNGDNTIFVIGKRSNGKETKTSEEYNVIYKSDDLTLEISEPQDGTTSKIAELKIAGATDRDTTVTINR</sequence>
<protein>
    <recommendedName>
        <fullName evidence="3">Bacterial Ig-like domain-containing protein</fullName>
    </recommendedName>
</protein>
<evidence type="ECO:0008006" key="3">
    <source>
        <dbReference type="Google" id="ProtNLM"/>
    </source>
</evidence>
<dbReference type="EMBL" id="PCVM01000096">
    <property type="protein sequence ID" value="PIQ73157.1"/>
    <property type="molecule type" value="Genomic_DNA"/>
</dbReference>
<gene>
    <name evidence="1" type="ORF">COV58_04055</name>
</gene>
<comment type="caution">
    <text evidence="1">The sequence shown here is derived from an EMBL/GenBank/DDBJ whole genome shotgun (WGS) entry which is preliminary data.</text>
</comment>